<proteinExistence type="predicted"/>
<evidence type="ECO:0000313" key="3">
    <source>
        <dbReference type="Proteomes" id="UP000470213"/>
    </source>
</evidence>
<evidence type="ECO:0000256" key="1">
    <source>
        <dbReference type="SAM" id="MobiDB-lite"/>
    </source>
</evidence>
<dbReference type="AlphaFoldDB" id="A0A7X5LIX5"/>
<dbReference type="Proteomes" id="UP000470213">
    <property type="component" value="Unassembled WGS sequence"/>
</dbReference>
<sequence>MRQPETIAVSNTDDYAANREGDGRKREVNLLPHGRGRRASIDGFTACLRSNFA</sequence>
<evidence type="ECO:0000313" key="2">
    <source>
        <dbReference type="EMBL" id="NDV90159.1"/>
    </source>
</evidence>
<feature type="region of interest" description="Disordered" evidence="1">
    <location>
        <begin position="1"/>
        <end position="31"/>
    </location>
</feature>
<dbReference type="EMBL" id="JAAAWN010000003">
    <property type="protein sequence ID" value="NDV90159.1"/>
    <property type="molecule type" value="Genomic_DNA"/>
</dbReference>
<protein>
    <submittedName>
        <fullName evidence="2">Uncharacterized protein</fullName>
    </submittedName>
</protein>
<feature type="compositionally biased region" description="Basic and acidic residues" evidence="1">
    <location>
        <begin position="16"/>
        <end position="28"/>
    </location>
</feature>
<comment type="caution">
    <text evidence="2">The sequence shown here is derived from an EMBL/GenBank/DDBJ whole genome shotgun (WGS) entry which is preliminary data.</text>
</comment>
<organism evidence="2 3">
    <name type="scientific">Alteromonas profundi</name>
    <dbReference type="NCBI Taxonomy" id="2696062"/>
    <lineage>
        <taxon>Bacteria</taxon>
        <taxon>Pseudomonadati</taxon>
        <taxon>Pseudomonadota</taxon>
        <taxon>Gammaproteobacteria</taxon>
        <taxon>Alteromonadales</taxon>
        <taxon>Alteromonadaceae</taxon>
        <taxon>Alteromonas/Salinimonas group</taxon>
        <taxon>Alteromonas</taxon>
    </lineage>
</organism>
<name>A0A7X5LIX5_9ALTE</name>
<dbReference type="RefSeq" id="WP_163083758.1">
    <property type="nucleotide sequence ID" value="NZ_JAAAWN010000003.1"/>
</dbReference>
<keyword evidence="3" id="KW-1185">Reference proteome</keyword>
<gene>
    <name evidence="2" type="ORF">GTH32_02995</name>
</gene>
<accession>A0A7X5LIX5</accession>
<reference evidence="2 3" key="1">
    <citation type="submission" date="2020-01" db="EMBL/GenBank/DDBJ databases">
        <authorList>
            <person name="Chen J."/>
            <person name="Zhu S."/>
            <person name="Yang J."/>
        </authorList>
    </citation>
    <scope>NUCLEOTIDE SEQUENCE [LARGE SCALE GENOMIC DNA]</scope>
    <source>
        <strain evidence="2 3">345S023</strain>
    </source>
</reference>